<evidence type="ECO:0000256" key="1">
    <source>
        <dbReference type="ARBA" id="ARBA00004370"/>
    </source>
</evidence>
<dbReference type="SUPFAM" id="SSF55073">
    <property type="entry name" value="Nucleotide cyclase"/>
    <property type="match status" value="1"/>
</dbReference>
<accession>A0A8S3BWR9</accession>
<dbReference type="EMBL" id="CAJOBH010158000">
    <property type="protein sequence ID" value="CAF4868809.1"/>
    <property type="molecule type" value="Genomic_DNA"/>
</dbReference>
<dbReference type="EMBL" id="CAJOBJ010225967">
    <property type="protein sequence ID" value="CAF5043909.1"/>
    <property type="molecule type" value="Genomic_DNA"/>
</dbReference>
<dbReference type="Proteomes" id="UP000681967">
    <property type="component" value="Unassembled WGS sequence"/>
</dbReference>
<dbReference type="GO" id="GO:0004016">
    <property type="term" value="F:adenylate cyclase activity"/>
    <property type="evidence" value="ECO:0007669"/>
    <property type="project" value="TreeGrafter"/>
</dbReference>
<dbReference type="PANTHER" id="PTHR11920:SF494">
    <property type="entry name" value="ATRIAL NATRIURETIC PEPTIDE RECEPTOR 2"/>
    <property type="match status" value="1"/>
</dbReference>
<evidence type="ECO:0000256" key="5">
    <source>
        <dbReference type="ARBA" id="ARBA00023136"/>
    </source>
</evidence>
<dbReference type="GO" id="GO:0004383">
    <property type="term" value="F:guanylate cyclase activity"/>
    <property type="evidence" value="ECO:0007669"/>
    <property type="project" value="TreeGrafter"/>
</dbReference>
<keyword evidence="2" id="KW-0812">Transmembrane</keyword>
<gene>
    <name evidence="8" type="ORF">BYL167_LOCUS50865</name>
    <name evidence="9" type="ORF">BYL167_LOCUS51091</name>
    <name evidence="10" type="ORF">GIL414_LOCUS59319</name>
    <name evidence="11" type="ORF">GIL414_LOCUS59580</name>
</gene>
<dbReference type="GO" id="GO:0000166">
    <property type="term" value="F:nucleotide binding"/>
    <property type="evidence" value="ECO:0007669"/>
    <property type="project" value="UniProtKB-KW"/>
</dbReference>
<dbReference type="EMBL" id="CAJOBH010159714">
    <property type="protein sequence ID" value="CAF4874347.1"/>
    <property type="molecule type" value="Genomic_DNA"/>
</dbReference>
<organism evidence="8 12">
    <name type="scientific">Rotaria magnacalcarata</name>
    <dbReference type="NCBI Taxonomy" id="392030"/>
    <lineage>
        <taxon>Eukaryota</taxon>
        <taxon>Metazoa</taxon>
        <taxon>Spiralia</taxon>
        <taxon>Gnathifera</taxon>
        <taxon>Rotifera</taxon>
        <taxon>Eurotatoria</taxon>
        <taxon>Bdelloidea</taxon>
        <taxon>Philodinida</taxon>
        <taxon>Philodinidae</taxon>
        <taxon>Rotaria</taxon>
    </lineage>
</organism>
<feature type="domain" description="Guanylate cyclase" evidence="7">
    <location>
        <begin position="1"/>
        <end position="46"/>
    </location>
</feature>
<dbReference type="Pfam" id="PF00211">
    <property type="entry name" value="Guanylate_cyc"/>
    <property type="match status" value="1"/>
</dbReference>
<evidence type="ECO:0000313" key="9">
    <source>
        <dbReference type="EMBL" id="CAF4874347.1"/>
    </source>
</evidence>
<evidence type="ECO:0000313" key="12">
    <source>
        <dbReference type="Proteomes" id="UP000681967"/>
    </source>
</evidence>
<dbReference type="AlphaFoldDB" id="A0A8S3BWR9"/>
<dbReference type="Gene3D" id="3.30.70.1230">
    <property type="entry name" value="Nucleotide cyclase"/>
    <property type="match status" value="1"/>
</dbReference>
<dbReference type="GO" id="GO:0007168">
    <property type="term" value="P:receptor guanylyl cyclase signaling pathway"/>
    <property type="evidence" value="ECO:0007669"/>
    <property type="project" value="TreeGrafter"/>
</dbReference>
<evidence type="ECO:0000313" key="10">
    <source>
        <dbReference type="EMBL" id="CAF5039050.1"/>
    </source>
</evidence>
<dbReference type="InterPro" id="IPR001054">
    <property type="entry name" value="A/G_cyclase"/>
</dbReference>
<dbReference type="Proteomes" id="UP000681720">
    <property type="component" value="Unassembled WGS sequence"/>
</dbReference>
<feature type="non-terminal residue" evidence="8">
    <location>
        <position position="61"/>
    </location>
</feature>
<evidence type="ECO:0000256" key="6">
    <source>
        <dbReference type="ARBA" id="ARBA00023239"/>
    </source>
</evidence>
<protein>
    <recommendedName>
        <fullName evidence="7">Guanylate cyclase domain-containing protein</fullName>
    </recommendedName>
</protein>
<evidence type="ECO:0000256" key="3">
    <source>
        <dbReference type="ARBA" id="ARBA00022741"/>
    </source>
</evidence>
<dbReference type="InterPro" id="IPR029787">
    <property type="entry name" value="Nucleotide_cyclase"/>
</dbReference>
<evidence type="ECO:0000313" key="8">
    <source>
        <dbReference type="EMBL" id="CAF4868809.1"/>
    </source>
</evidence>
<evidence type="ECO:0000313" key="11">
    <source>
        <dbReference type="EMBL" id="CAF5043909.1"/>
    </source>
</evidence>
<dbReference type="InterPro" id="IPR050401">
    <property type="entry name" value="Cyclic_nucleotide_synthase"/>
</dbReference>
<evidence type="ECO:0000256" key="4">
    <source>
        <dbReference type="ARBA" id="ARBA00022989"/>
    </source>
</evidence>
<dbReference type="GO" id="GO:0035556">
    <property type="term" value="P:intracellular signal transduction"/>
    <property type="evidence" value="ECO:0007669"/>
    <property type="project" value="InterPro"/>
</dbReference>
<feature type="non-terminal residue" evidence="8">
    <location>
        <position position="1"/>
    </location>
</feature>
<dbReference type="GO" id="GO:0001653">
    <property type="term" value="F:peptide receptor activity"/>
    <property type="evidence" value="ECO:0007669"/>
    <property type="project" value="TreeGrafter"/>
</dbReference>
<dbReference type="PANTHER" id="PTHR11920">
    <property type="entry name" value="GUANYLYL CYCLASE"/>
    <property type="match status" value="1"/>
</dbReference>
<sequence length="61" mass="6849">SNGQPLRIHMSPTTKGLLDKFQTFIIKARGQVNLKGKGEMLTYWLLGERDGLQVPFSNDSD</sequence>
<evidence type="ECO:0000259" key="7">
    <source>
        <dbReference type="Pfam" id="PF00211"/>
    </source>
</evidence>
<evidence type="ECO:0000256" key="2">
    <source>
        <dbReference type="ARBA" id="ARBA00022692"/>
    </source>
</evidence>
<dbReference type="EMBL" id="CAJOBJ010223825">
    <property type="protein sequence ID" value="CAF5039050.1"/>
    <property type="molecule type" value="Genomic_DNA"/>
</dbReference>
<keyword evidence="6" id="KW-0456">Lyase</keyword>
<comment type="caution">
    <text evidence="8">The sequence shown here is derived from an EMBL/GenBank/DDBJ whole genome shotgun (WGS) entry which is preliminary data.</text>
</comment>
<keyword evidence="5" id="KW-0472">Membrane</keyword>
<name>A0A8S3BWR9_9BILA</name>
<proteinExistence type="predicted"/>
<keyword evidence="3" id="KW-0547">Nucleotide-binding</keyword>
<reference evidence="8" key="1">
    <citation type="submission" date="2021-02" db="EMBL/GenBank/DDBJ databases">
        <authorList>
            <person name="Nowell W R."/>
        </authorList>
    </citation>
    <scope>NUCLEOTIDE SEQUENCE</scope>
</reference>
<dbReference type="GO" id="GO:0005886">
    <property type="term" value="C:plasma membrane"/>
    <property type="evidence" value="ECO:0007669"/>
    <property type="project" value="TreeGrafter"/>
</dbReference>
<comment type="subcellular location">
    <subcellularLocation>
        <location evidence="1">Membrane</location>
    </subcellularLocation>
</comment>
<keyword evidence="4" id="KW-1133">Transmembrane helix</keyword>